<evidence type="ECO:0000313" key="1">
    <source>
        <dbReference type="EMBL" id="KAK9101259.1"/>
    </source>
</evidence>
<gene>
    <name evidence="1" type="ORF">Scep_024689</name>
</gene>
<proteinExistence type="predicted"/>
<accession>A0AAP0F615</accession>
<evidence type="ECO:0000313" key="2">
    <source>
        <dbReference type="Proteomes" id="UP001419268"/>
    </source>
</evidence>
<dbReference type="AlphaFoldDB" id="A0AAP0F615"/>
<name>A0AAP0F615_9MAGN</name>
<comment type="caution">
    <text evidence="1">The sequence shown here is derived from an EMBL/GenBank/DDBJ whole genome shotgun (WGS) entry which is preliminary data.</text>
</comment>
<keyword evidence="2" id="KW-1185">Reference proteome</keyword>
<dbReference type="Proteomes" id="UP001419268">
    <property type="component" value="Unassembled WGS sequence"/>
</dbReference>
<protein>
    <submittedName>
        <fullName evidence="1">Uncharacterized protein</fullName>
    </submittedName>
</protein>
<organism evidence="1 2">
    <name type="scientific">Stephania cephalantha</name>
    <dbReference type="NCBI Taxonomy" id="152367"/>
    <lineage>
        <taxon>Eukaryota</taxon>
        <taxon>Viridiplantae</taxon>
        <taxon>Streptophyta</taxon>
        <taxon>Embryophyta</taxon>
        <taxon>Tracheophyta</taxon>
        <taxon>Spermatophyta</taxon>
        <taxon>Magnoliopsida</taxon>
        <taxon>Ranunculales</taxon>
        <taxon>Menispermaceae</taxon>
        <taxon>Menispermoideae</taxon>
        <taxon>Cissampelideae</taxon>
        <taxon>Stephania</taxon>
    </lineage>
</organism>
<dbReference type="EMBL" id="JBBNAG010000010">
    <property type="protein sequence ID" value="KAK9101259.1"/>
    <property type="molecule type" value="Genomic_DNA"/>
</dbReference>
<sequence>MSQPSSDLPPSIQFIDSSSPIRECPAPQLEPPHIPCSQQLNEDKKMANHLTINLSLELQLVVSSQIVDVFIIAEPSCFHSLVLCLLEAFQAHFTNCEQW</sequence>
<reference evidence="1 2" key="1">
    <citation type="submission" date="2024-01" db="EMBL/GenBank/DDBJ databases">
        <title>Genome assemblies of Stephania.</title>
        <authorList>
            <person name="Yang L."/>
        </authorList>
    </citation>
    <scope>NUCLEOTIDE SEQUENCE [LARGE SCALE GENOMIC DNA]</scope>
    <source>
        <strain evidence="1">JXDWG</strain>
        <tissue evidence="1">Leaf</tissue>
    </source>
</reference>